<proteinExistence type="predicted"/>
<accession>A0ACB9TMF6</accession>
<organism evidence="1 2">
    <name type="scientific">Holotrichia oblita</name>
    <name type="common">Chafer beetle</name>
    <dbReference type="NCBI Taxonomy" id="644536"/>
    <lineage>
        <taxon>Eukaryota</taxon>
        <taxon>Metazoa</taxon>
        <taxon>Ecdysozoa</taxon>
        <taxon>Arthropoda</taxon>
        <taxon>Hexapoda</taxon>
        <taxon>Insecta</taxon>
        <taxon>Pterygota</taxon>
        <taxon>Neoptera</taxon>
        <taxon>Endopterygota</taxon>
        <taxon>Coleoptera</taxon>
        <taxon>Polyphaga</taxon>
        <taxon>Scarabaeiformia</taxon>
        <taxon>Scarabaeidae</taxon>
        <taxon>Melolonthinae</taxon>
        <taxon>Holotrichia</taxon>
    </lineage>
</organism>
<dbReference type="Proteomes" id="UP001056778">
    <property type="component" value="Chromosome 2"/>
</dbReference>
<gene>
    <name evidence="1" type="ORF">MML48_2g00021617</name>
</gene>
<comment type="caution">
    <text evidence="1">The sequence shown here is derived from an EMBL/GenBank/DDBJ whole genome shotgun (WGS) entry which is preliminary data.</text>
</comment>
<dbReference type="EMBL" id="CM043016">
    <property type="protein sequence ID" value="KAI4467994.1"/>
    <property type="molecule type" value="Genomic_DNA"/>
</dbReference>
<evidence type="ECO:0000313" key="1">
    <source>
        <dbReference type="EMBL" id="KAI4467994.1"/>
    </source>
</evidence>
<evidence type="ECO:0000313" key="2">
    <source>
        <dbReference type="Proteomes" id="UP001056778"/>
    </source>
</evidence>
<sequence>MVVVLSREGNNIGGGLVVSLRPPFKRLNSFRRVNSNTRPKSILAPPDVVPQVSILEQNLNTYNTSQFMMYNIRLDLRLIIIIKINIHFLFQAFLKKEFSAENIYFWTACERFKQLVPSQEKKHEAERIYQQHLCVGATEAVNVDSQARQFAELSLQKASNDTFELAQKQIFNLMKFDSYPRFLKSDLYKQCLSGNTNGLEIDNSLLTYPVPTGTPSKLKKSLSNAEDRRRKSLLPWHRKNRTKSKDRGEMEYNKKADSAENVSGSGDKTNDVHSSKSSLTSLDFTTQDPSKGNNVDDTANLKVPLCRVIMPSSGCTVVKIKESETIQQLMDRLLVKRGLTFRTYDVTTDNKLKDLDLNESSMKLNGCTVFVEQKVCFKLDLPNRKIINIKSKPTKILVDVVRQILLRYNYKLEDVTVTLDNNATDMGQLVTSVENCKLSVQLKECETKHTAALPSIKVLNTKFSNLDDITNKVYEDILQEKAEIVCNKQKSDKSSVKSEDWGSEHSSGIFGKFLRRDSGVHDKKKKPVIRNKGNSTNSSTEDVNADQGNKKLLIAKFKPGVRVQMAYSESDELYEGLSRAQRFRLEDQRGTEINFELPDFLKDKEHNQLVAGNTRKLRRPEEHIFENSRFYTDATIVPKQEKPAKHSNYENRTILPSENNNVNIINNNCYGLNNHNHHSNTNNPRIIIPKRHNTSSDDSCSSSQSTPNKNSLDNTIIENKHSDTLNTSKGSDPPPLPPKPKILPIRPSNWGQNGFLKNETSPRKDSSKNGLYLEQPTSSFV</sequence>
<keyword evidence="2" id="KW-1185">Reference proteome</keyword>
<protein>
    <submittedName>
        <fullName evidence="1">Regulator of g-protein signaling loco</fullName>
    </submittedName>
</protein>
<reference evidence="1" key="1">
    <citation type="submission" date="2022-04" db="EMBL/GenBank/DDBJ databases">
        <title>Chromosome-scale genome assembly of Holotrichia oblita Faldermann.</title>
        <authorList>
            <person name="Rongchong L."/>
        </authorList>
    </citation>
    <scope>NUCLEOTIDE SEQUENCE</scope>
    <source>
        <strain evidence="1">81SQS9</strain>
    </source>
</reference>
<name>A0ACB9TMF6_HOLOL</name>